<keyword evidence="5 10" id="KW-0663">Pyridoxal phosphate</keyword>
<evidence type="ECO:0000256" key="8">
    <source>
        <dbReference type="ARBA" id="ARBA00056676"/>
    </source>
</evidence>
<dbReference type="AlphaFoldDB" id="A0A940STN2"/>
<evidence type="ECO:0000256" key="12">
    <source>
        <dbReference type="RuleBase" id="RU361171"/>
    </source>
</evidence>
<dbReference type="RefSeq" id="WP_209531171.1">
    <property type="nucleotide sequence ID" value="NZ_JAEEGA010000015.1"/>
</dbReference>
<dbReference type="InterPro" id="IPR010107">
    <property type="entry name" value="Glutamate_decarboxylase"/>
</dbReference>
<evidence type="ECO:0000256" key="1">
    <source>
        <dbReference type="ARBA" id="ARBA00001933"/>
    </source>
</evidence>
<evidence type="ECO:0000256" key="11">
    <source>
        <dbReference type="RuleBase" id="RU000382"/>
    </source>
</evidence>
<organism evidence="13 14">
    <name type="scientific">Vagococcus allomyrinae</name>
    <dbReference type="NCBI Taxonomy" id="2794353"/>
    <lineage>
        <taxon>Bacteria</taxon>
        <taxon>Bacillati</taxon>
        <taxon>Bacillota</taxon>
        <taxon>Bacilli</taxon>
        <taxon>Lactobacillales</taxon>
        <taxon>Enterococcaceae</taxon>
        <taxon>Vagococcus</taxon>
    </lineage>
</organism>
<dbReference type="GO" id="GO:0004351">
    <property type="term" value="F:glutamate decarboxylase activity"/>
    <property type="evidence" value="ECO:0007669"/>
    <property type="project" value="UniProtKB-EC"/>
</dbReference>
<comment type="function">
    <text evidence="8">Converts internalized glutamate to GABA and increases the internal pH. Involved in glutamate-dependent acid resistance.</text>
</comment>
<evidence type="ECO:0000256" key="10">
    <source>
        <dbReference type="PIRSR" id="PIRSR602129-50"/>
    </source>
</evidence>
<dbReference type="GO" id="GO:0006538">
    <property type="term" value="P:L-glutamate catabolic process"/>
    <property type="evidence" value="ECO:0007669"/>
    <property type="project" value="TreeGrafter"/>
</dbReference>
<dbReference type="InterPro" id="IPR015424">
    <property type="entry name" value="PyrdxlP-dep_Trfase"/>
</dbReference>
<proteinExistence type="inferred from homology"/>
<dbReference type="Gene3D" id="4.10.280.50">
    <property type="match status" value="1"/>
</dbReference>
<evidence type="ECO:0000256" key="3">
    <source>
        <dbReference type="ARBA" id="ARBA00012421"/>
    </source>
</evidence>
<comment type="caution">
    <text evidence="13">The sequence shown here is derived from an EMBL/GenBank/DDBJ whole genome shotgun (WGS) entry which is preliminary data.</text>
</comment>
<dbReference type="EC" id="4.1.1.15" evidence="3 12"/>
<evidence type="ECO:0000313" key="13">
    <source>
        <dbReference type="EMBL" id="MBP1043317.1"/>
    </source>
</evidence>
<evidence type="ECO:0000256" key="6">
    <source>
        <dbReference type="ARBA" id="ARBA00023239"/>
    </source>
</evidence>
<dbReference type="NCBIfam" id="TIGR01788">
    <property type="entry name" value="Glu-decarb-GAD"/>
    <property type="match status" value="1"/>
</dbReference>
<evidence type="ECO:0000256" key="5">
    <source>
        <dbReference type="ARBA" id="ARBA00022898"/>
    </source>
</evidence>
<accession>A0A940STN2</accession>
<dbReference type="CDD" id="cd06450">
    <property type="entry name" value="DOPA_deC_like"/>
    <property type="match status" value="1"/>
</dbReference>
<name>A0A940STN2_9ENTE</name>
<evidence type="ECO:0000256" key="9">
    <source>
        <dbReference type="ARBA" id="ARBA00068907"/>
    </source>
</evidence>
<keyword evidence="14" id="KW-1185">Reference proteome</keyword>
<evidence type="ECO:0000256" key="4">
    <source>
        <dbReference type="ARBA" id="ARBA00022793"/>
    </source>
</evidence>
<evidence type="ECO:0000256" key="2">
    <source>
        <dbReference type="ARBA" id="ARBA00009533"/>
    </source>
</evidence>
<dbReference type="GO" id="GO:0005829">
    <property type="term" value="C:cytosol"/>
    <property type="evidence" value="ECO:0007669"/>
    <property type="project" value="TreeGrafter"/>
</dbReference>
<dbReference type="PANTHER" id="PTHR43321:SF3">
    <property type="entry name" value="GLUTAMATE DECARBOXYLASE"/>
    <property type="match status" value="1"/>
</dbReference>
<feature type="modified residue" description="N6-(pyridoxal phosphate)lysine" evidence="10">
    <location>
        <position position="277"/>
    </location>
</feature>
<dbReference type="GO" id="GO:0004058">
    <property type="term" value="F:aromatic-L-amino-acid decarboxylase activity"/>
    <property type="evidence" value="ECO:0007669"/>
    <property type="project" value="UniProtKB-ARBA"/>
</dbReference>
<dbReference type="GO" id="GO:0030170">
    <property type="term" value="F:pyridoxal phosphate binding"/>
    <property type="evidence" value="ECO:0007669"/>
    <property type="project" value="InterPro"/>
</dbReference>
<dbReference type="FunFam" id="4.10.280.50:FF:000001">
    <property type="entry name" value="Glutamate decarboxylase"/>
    <property type="match status" value="1"/>
</dbReference>
<evidence type="ECO:0000313" key="14">
    <source>
        <dbReference type="Proteomes" id="UP000674938"/>
    </source>
</evidence>
<dbReference type="Pfam" id="PF00282">
    <property type="entry name" value="Pyridoxal_deC"/>
    <property type="match status" value="1"/>
</dbReference>
<dbReference type="InterPro" id="IPR002129">
    <property type="entry name" value="PyrdxlP-dep_de-COase"/>
</dbReference>
<protein>
    <recommendedName>
        <fullName evidence="9 12">Glutamate decarboxylase</fullName>
        <ecNumber evidence="3 12">4.1.1.15</ecNumber>
    </recommendedName>
</protein>
<dbReference type="Gene3D" id="3.90.1150.160">
    <property type="match status" value="1"/>
</dbReference>
<dbReference type="Gene3D" id="3.40.640.10">
    <property type="entry name" value="Type I PLP-dependent aspartate aminotransferase-like (Major domain)"/>
    <property type="match status" value="1"/>
</dbReference>
<comment type="cofactor">
    <cofactor evidence="1 10 11">
        <name>pyridoxal 5'-phosphate</name>
        <dbReference type="ChEBI" id="CHEBI:597326"/>
    </cofactor>
</comment>
<dbReference type="InterPro" id="IPR015421">
    <property type="entry name" value="PyrdxlP-dep_Trfase_major"/>
</dbReference>
<dbReference type="EMBL" id="JAEEGA010000015">
    <property type="protein sequence ID" value="MBP1043317.1"/>
    <property type="molecule type" value="Genomic_DNA"/>
</dbReference>
<dbReference type="Proteomes" id="UP000674938">
    <property type="component" value="Unassembled WGS sequence"/>
</dbReference>
<comment type="similarity">
    <text evidence="2 11">Belongs to the group II decarboxylase family.</text>
</comment>
<gene>
    <name evidence="13" type="ORF">I6N95_20040</name>
</gene>
<comment type="catalytic activity">
    <reaction evidence="7 12">
        <text>L-glutamate + H(+) = 4-aminobutanoate + CO2</text>
        <dbReference type="Rhea" id="RHEA:17785"/>
        <dbReference type="ChEBI" id="CHEBI:15378"/>
        <dbReference type="ChEBI" id="CHEBI:16526"/>
        <dbReference type="ChEBI" id="CHEBI:29985"/>
        <dbReference type="ChEBI" id="CHEBI:59888"/>
        <dbReference type="EC" id="4.1.1.15"/>
    </reaction>
</comment>
<evidence type="ECO:0000256" key="7">
    <source>
        <dbReference type="ARBA" id="ARBA00048868"/>
    </source>
</evidence>
<keyword evidence="6 11" id="KW-0456">Lyase</keyword>
<reference evidence="13" key="1">
    <citation type="submission" date="2020-12" db="EMBL/GenBank/DDBJ databases">
        <title>Vagococcus allomyrinae sp. nov. and Enterococcus lavae sp. nov., isolated from the larvae of Allomyrina dichotoma.</title>
        <authorList>
            <person name="Lee S.D."/>
        </authorList>
    </citation>
    <scope>NUCLEOTIDE SEQUENCE</scope>
    <source>
        <strain evidence="13">BWB3-3</strain>
    </source>
</reference>
<dbReference type="SUPFAM" id="SSF53383">
    <property type="entry name" value="PLP-dependent transferases"/>
    <property type="match status" value="1"/>
</dbReference>
<dbReference type="PANTHER" id="PTHR43321">
    <property type="entry name" value="GLUTAMATE DECARBOXYLASE"/>
    <property type="match status" value="1"/>
</dbReference>
<keyword evidence="4 12" id="KW-0210">Decarboxylase</keyword>
<sequence length="466" mass="52937">MLYGEEDKARIQSTAPIFGSKEEGQAIPLYRLGEASMDPRIAYRLVKDELLDEGNARQNLATFCQTYMEDEAILLMSETLEKNAIDKSEYPKTAEIENRCVNIIADLWNAPKAEKYIGTSTIGSSESCMLAGMALKFSWRKRAEELGLNVMAQKPNLIMSSGYQVCWEKFCVYWDIEMRVVPMEIDHMSLNIDQTMSLIDEYTIGIVGILGITYTGKFDDIAALDQRLTAYNNTTDYKVFIHVDAASGGFFTPFVNPELVWDFRLKTVISINASGHKYGLVYPGIGWVIWRDTSYLPEELVFNVSYLGGEVPTMAINFSHSASQLIGQYYNFLRLGVEGYRAIHRRTKDVALFISHEITNLGLFDIQNSGENLPIVCYSLKEGLDINWTLYELADRLAMKGWQVPTYPLPDNLENCVIQRIVCRADLGFNMAQEFKDDFVEAIDYLQKVKLESPKEVKPRSQGFTH</sequence>
<dbReference type="FunFam" id="3.40.640.10:FF:000017">
    <property type="entry name" value="Glutamate decarboxylase"/>
    <property type="match status" value="1"/>
</dbReference>